<dbReference type="InterPro" id="IPR058625">
    <property type="entry name" value="MdtA-like_BSH"/>
</dbReference>
<dbReference type="InterPro" id="IPR058626">
    <property type="entry name" value="MdtA-like_b-barrel"/>
</dbReference>
<dbReference type="GO" id="GO:0005886">
    <property type="term" value="C:plasma membrane"/>
    <property type="evidence" value="ECO:0007669"/>
    <property type="project" value="TreeGrafter"/>
</dbReference>
<dbReference type="SUPFAM" id="SSF111369">
    <property type="entry name" value="HlyD-like secretion proteins"/>
    <property type="match status" value="1"/>
</dbReference>
<protein>
    <submittedName>
        <fullName evidence="7">Membrane fusion protein (Multidrug efflux system)</fullName>
    </submittedName>
</protein>
<dbReference type="InterPro" id="IPR058627">
    <property type="entry name" value="MdtA-like_C"/>
</dbReference>
<dbReference type="Proteomes" id="UP000245535">
    <property type="component" value="Unassembled WGS sequence"/>
</dbReference>
<dbReference type="Pfam" id="PF25944">
    <property type="entry name" value="Beta-barrel_RND"/>
    <property type="match status" value="1"/>
</dbReference>
<evidence type="ECO:0000259" key="5">
    <source>
        <dbReference type="Pfam" id="PF25944"/>
    </source>
</evidence>
<name>A0A315ZDC3_SEDFL</name>
<sequence>MNKTNAIKGLTSIVVILFITISCNNKEQDYQAPVVSTIEAKSKDVEIFGNYVGLTRAFQEVEVRARVSGFLEKVAFKQGGKVKKGDLLYEIDERQYKAEVNRAIAQVKLDEAGAVKAERDLTRLKPLIEDNAVSQADFDNAVAADAYAKANVNKSKSDLALAQLDLSFTKITSPTDGYITESLVDLGTLVGTGGKSLLATVVKTDPMFVNFSMTALDYLSSKRRNMSEENGMDKDLIKEVVSITLADGSAYELKGDLNFAEQKIDPETGTYSVQAVFPNPDGVLLPGQATKVNILLAIMDEAVVVPQRTIQIEDGGPYIYVVKEDQTVEKRFVQLGEQVGSNTIIQKGIIAGEQVITEGVHKVRIGQKVAVRNNVYSKDKKEVSNE</sequence>
<feature type="domain" description="Multidrug resistance protein MdtA-like C-terminal permuted SH3" evidence="6">
    <location>
        <begin position="302"/>
        <end position="361"/>
    </location>
</feature>
<dbReference type="PROSITE" id="PS51257">
    <property type="entry name" value="PROKAR_LIPOPROTEIN"/>
    <property type="match status" value="1"/>
</dbReference>
<evidence type="ECO:0000313" key="8">
    <source>
        <dbReference type="Proteomes" id="UP000245535"/>
    </source>
</evidence>
<dbReference type="EMBL" id="QGDO01000002">
    <property type="protein sequence ID" value="PWJ42858.1"/>
    <property type="molecule type" value="Genomic_DNA"/>
</dbReference>
<evidence type="ECO:0000259" key="6">
    <source>
        <dbReference type="Pfam" id="PF25967"/>
    </source>
</evidence>
<evidence type="ECO:0000259" key="3">
    <source>
        <dbReference type="Pfam" id="PF25876"/>
    </source>
</evidence>
<dbReference type="PANTHER" id="PTHR30158:SF3">
    <property type="entry name" value="MULTIDRUG EFFLUX PUMP SUBUNIT ACRA-RELATED"/>
    <property type="match status" value="1"/>
</dbReference>
<dbReference type="NCBIfam" id="TIGR01730">
    <property type="entry name" value="RND_mfp"/>
    <property type="match status" value="1"/>
</dbReference>
<evidence type="ECO:0000256" key="1">
    <source>
        <dbReference type="ARBA" id="ARBA00004196"/>
    </source>
</evidence>
<reference evidence="7 8" key="1">
    <citation type="submission" date="2018-03" db="EMBL/GenBank/DDBJ databases">
        <title>Genomic Encyclopedia of Archaeal and Bacterial Type Strains, Phase II (KMG-II): from individual species to whole genera.</title>
        <authorList>
            <person name="Goeker M."/>
        </authorList>
    </citation>
    <scope>NUCLEOTIDE SEQUENCE [LARGE SCALE GENOMIC DNA]</scope>
    <source>
        <strain evidence="7 8">DSM 28229</strain>
    </source>
</reference>
<dbReference type="Pfam" id="PF25876">
    <property type="entry name" value="HH_MFP_RND"/>
    <property type="match status" value="1"/>
</dbReference>
<dbReference type="AlphaFoldDB" id="A0A315ZDC3"/>
<dbReference type="Gene3D" id="2.40.420.20">
    <property type="match status" value="1"/>
</dbReference>
<comment type="subcellular location">
    <subcellularLocation>
        <location evidence="1">Cell envelope</location>
    </subcellularLocation>
</comment>
<evidence type="ECO:0000313" key="7">
    <source>
        <dbReference type="EMBL" id="PWJ42858.1"/>
    </source>
</evidence>
<dbReference type="Gene3D" id="2.40.30.170">
    <property type="match status" value="1"/>
</dbReference>
<feature type="domain" description="Multidrug resistance protein MdtA-like barrel-sandwich hybrid" evidence="4">
    <location>
        <begin position="60"/>
        <end position="201"/>
    </location>
</feature>
<dbReference type="OrthoDB" id="9801814at2"/>
<dbReference type="InterPro" id="IPR058624">
    <property type="entry name" value="MdtA-like_HH"/>
</dbReference>
<keyword evidence="8" id="KW-1185">Reference proteome</keyword>
<dbReference type="Gene3D" id="1.10.287.470">
    <property type="entry name" value="Helix hairpin bin"/>
    <property type="match status" value="1"/>
</dbReference>
<dbReference type="GO" id="GO:0046677">
    <property type="term" value="P:response to antibiotic"/>
    <property type="evidence" value="ECO:0007669"/>
    <property type="project" value="TreeGrafter"/>
</dbReference>
<feature type="domain" description="Multidrug resistance protein MdtA-like beta-barrel" evidence="5">
    <location>
        <begin position="206"/>
        <end position="296"/>
    </location>
</feature>
<dbReference type="RefSeq" id="WP_109616979.1">
    <property type="nucleotide sequence ID" value="NZ_QGDO01000002.1"/>
</dbReference>
<feature type="domain" description="Multidrug resistance protein MdtA-like alpha-helical hairpin" evidence="3">
    <location>
        <begin position="101"/>
        <end position="169"/>
    </location>
</feature>
<dbReference type="GO" id="GO:0022857">
    <property type="term" value="F:transmembrane transporter activity"/>
    <property type="evidence" value="ECO:0007669"/>
    <property type="project" value="InterPro"/>
</dbReference>
<organism evidence="7 8">
    <name type="scientific">Sediminitomix flava</name>
    <dbReference type="NCBI Taxonomy" id="379075"/>
    <lineage>
        <taxon>Bacteria</taxon>
        <taxon>Pseudomonadati</taxon>
        <taxon>Bacteroidota</taxon>
        <taxon>Cytophagia</taxon>
        <taxon>Cytophagales</taxon>
        <taxon>Flammeovirgaceae</taxon>
        <taxon>Sediminitomix</taxon>
    </lineage>
</organism>
<evidence type="ECO:0000256" key="2">
    <source>
        <dbReference type="ARBA" id="ARBA00009477"/>
    </source>
</evidence>
<evidence type="ECO:0000259" key="4">
    <source>
        <dbReference type="Pfam" id="PF25917"/>
    </source>
</evidence>
<dbReference type="Pfam" id="PF25967">
    <property type="entry name" value="RND-MFP_C"/>
    <property type="match status" value="1"/>
</dbReference>
<accession>A0A315ZDC3</accession>
<dbReference type="InterPro" id="IPR006143">
    <property type="entry name" value="RND_pump_MFP"/>
</dbReference>
<dbReference type="Pfam" id="PF25917">
    <property type="entry name" value="BSH_RND"/>
    <property type="match status" value="1"/>
</dbReference>
<dbReference type="PANTHER" id="PTHR30158">
    <property type="entry name" value="ACRA/E-RELATED COMPONENT OF DRUG EFFLUX TRANSPORTER"/>
    <property type="match status" value="1"/>
</dbReference>
<proteinExistence type="inferred from homology"/>
<comment type="caution">
    <text evidence="7">The sequence shown here is derived from an EMBL/GenBank/DDBJ whole genome shotgun (WGS) entry which is preliminary data.</text>
</comment>
<comment type="similarity">
    <text evidence="2">Belongs to the membrane fusion protein (MFP) (TC 8.A.1) family.</text>
</comment>
<gene>
    <name evidence="7" type="ORF">BC781_102404</name>
</gene>
<dbReference type="Gene3D" id="2.40.50.100">
    <property type="match status" value="1"/>
</dbReference>